<organism evidence="2">
    <name type="scientific">uncultured Aureispira sp</name>
    <dbReference type="NCBI Taxonomy" id="1331704"/>
    <lineage>
        <taxon>Bacteria</taxon>
        <taxon>Pseudomonadati</taxon>
        <taxon>Bacteroidota</taxon>
        <taxon>Saprospiria</taxon>
        <taxon>Saprospirales</taxon>
        <taxon>Saprospiraceae</taxon>
        <taxon>Aureispira</taxon>
        <taxon>environmental samples</taxon>
    </lineage>
</organism>
<evidence type="ECO:0000313" key="2">
    <source>
        <dbReference type="EMBL" id="CAA6819636.1"/>
    </source>
</evidence>
<gene>
    <name evidence="2" type="ORF">HELGO_WM17835</name>
</gene>
<dbReference type="GO" id="GO:0016758">
    <property type="term" value="F:hexosyltransferase activity"/>
    <property type="evidence" value="ECO:0007669"/>
    <property type="project" value="UniProtKB-ARBA"/>
</dbReference>
<protein>
    <recommendedName>
        <fullName evidence="1">Glycosyltransferase 2-like domain-containing protein</fullName>
    </recommendedName>
</protein>
<evidence type="ECO:0000259" key="1">
    <source>
        <dbReference type="Pfam" id="PF00535"/>
    </source>
</evidence>
<reference evidence="2" key="1">
    <citation type="submission" date="2020-01" db="EMBL/GenBank/DDBJ databases">
        <authorList>
            <person name="Meier V. D."/>
            <person name="Meier V D."/>
        </authorList>
    </citation>
    <scope>NUCLEOTIDE SEQUENCE</scope>
    <source>
        <strain evidence="2">HLG_WM_MAG_10</strain>
    </source>
</reference>
<dbReference type="Pfam" id="PF00535">
    <property type="entry name" value="Glycos_transf_2"/>
    <property type="match status" value="1"/>
</dbReference>
<dbReference type="PANTHER" id="PTHR22916">
    <property type="entry name" value="GLYCOSYLTRANSFERASE"/>
    <property type="match status" value="1"/>
</dbReference>
<feature type="domain" description="Glycosyltransferase 2-like" evidence="1">
    <location>
        <begin position="7"/>
        <end position="170"/>
    </location>
</feature>
<dbReference type="PANTHER" id="PTHR22916:SF3">
    <property type="entry name" value="UDP-GLCNAC:BETAGAL BETA-1,3-N-ACETYLGLUCOSAMINYLTRANSFERASE-LIKE PROTEIN 1"/>
    <property type="match status" value="1"/>
</dbReference>
<sequence>MKDTFVSVIIPAYKAGLYIKETIQGVLDQTHTNFELLIIDDGSPDNQAEVIAPIADSDARIQYIRQENGGVSSARNHGYRLSKGTFIAFLDADDIWLPTNLELKLAKFASDAALGLVHSDMAIMDGDSKLTGASKSGKEGYILEDLLSWNGTCIPTPSSILVKRAVVEKVGGFDVELSNAADQEFFFRVANAYKIGRVPTITWWYRVHDNNMHSNIPVMEKDALLSYQRAEEHGLFKSKAFRNECFANMYLIMGASWWGDGQNKLKGVQYILKAILIYPATIGKLFKKVFS</sequence>
<dbReference type="Gene3D" id="3.90.550.10">
    <property type="entry name" value="Spore Coat Polysaccharide Biosynthesis Protein SpsA, Chain A"/>
    <property type="match status" value="1"/>
</dbReference>
<dbReference type="InterPro" id="IPR029044">
    <property type="entry name" value="Nucleotide-diphossugar_trans"/>
</dbReference>
<name>A0A6S6TWW2_9BACT</name>
<accession>A0A6S6TWW2</accession>
<dbReference type="AlphaFoldDB" id="A0A6S6TWW2"/>
<dbReference type="EMBL" id="CACVAQ010000275">
    <property type="protein sequence ID" value="CAA6819636.1"/>
    <property type="molecule type" value="Genomic_DNA"/>
</dbReference>
<dbReference type="InterPro" id="IPR001173">
    <property type="entry name" value="Glyco_trans_2-like"/>
</dbReference>
<proteinExistence type="predicted"/>
<dbReference type="SUPFAM" id="SSF53448">
    <property type="entry name" value="Nucleotide-diphospho-sugar transferases"/>
    <property type="match status" value="1"/>
</dbReference>